<reference evidence="2" key="1">
    <citation type="submission" date="2022-10" db="EMBL/GenBank/DDBJ databases">
        <authorList>
            <person name="Chen Y."/>
            <person name="Dougan E. K."/>
            <person name="Chan C."/>
            <person name="Rhodes N."/>
            <person name="Thang M."/>
        </authorList>
    </citation>
    <scope>NUCLEOTIDE SEQUENCE</scope>
</reference>
<comment type="caution">
    <text evidence="2">The sequence shown here is derived from an EMBL/GenBank/DDBJ whole genome shotgun (WGS) entry which is preliminary data.</text>
</comment>
<sequence length="1315" mass="146977">MPVLGRWNADEDDDKPGQRASGGWRQCESSGSDESTSQTGVCSVDLKLSMLESHHQLHGQVDVSEYATNGASVKRIKGALADPQCSCGKCTMPLPVLAKCCKSFWGLPKQQQDAILWSLQSEGSVLQQLQDMLCVDQPGCDSWELASSGFFVPSGNSGTAQRSKSDEELREQLLRRLVDRELLGGTTQILLESNIQSLPLRELPPGSTSSLFLMYLAYIRQTGDPADAASRTTFYSDFGRHAELCRQLLDHYNVQWRNRQQYWQARTRSMVRDWAEIAPDSATFKNAYKIRALREGETDTKPVPHSFIFAKRGSFLPLKKTSSLPGQGRHLQLSERLPRNLRAQTEESARGDLFCLVKHEMSDQGLSQEPLLVWPSAFMDKSKNFLQVANTTQKVLHPQFEDERKGDIEKLMLAMRRDFPALSRAAAWYESLLARRPEVIAEPYTKLSFLDNVIDEDFPSNQQFASHFGEFLANGYKPSMGSVDIRFDHGCGDRILKFHDVKFVDGQTKVLICLAIVAFCAELEISETQLEDPQLSMVLQSFTSIRCTYRHFDNESDHFLHSLKLGYVTSEKQTPSPINIAADLGAAVDMERKSSALMAKAALKDCLSKVVASYNRMCTNKKHKVDSAKRALVYNMHLDNDLGAVMKSGEDFSWERATGKTMNDYVNSHQDKSRNAMNKAVEASFQAWVEELRADQAQFTSEKVMLEKEGAKARNKLVRQLEGESTVMPQSRGWIRDQASELGCAPDDHGVVLFLNAPAIGVVSAARNNFILNYITNILTEWPTNSVCFIVHPNRASQQEGRKSGMKKEEDDDDVDMEPKVKGDDDDDSEDDGVTKTRRDDHDDLVRKVRYNLETDLSLPERNLRVRSLTYVFDPESMYGKREGVLPGLVVMSNHPKNFYKQTRGFKTGTVMGIQMLARANMVKPESVSPSKLPHLGRAFTDIQEQKQVAGGTDFLQKTLEAFSVASIKSQILIDMHAYDGCCALSAVEDISAGKSTVCGTLCLDHSGSDMMQRIGNVIYERCRASTLTLPGFPDFGPTIAALRNSSVQERTKSYRVSAQQHDTLMVLEVYAKKWLSTESTKERAQEVIQSHNSEFNPTDKTEAESARVEQPPAKRVKLETVTEQELSKKLSLNNACDLVLAGETGDSLFLSSRARNQFLENRELCSFGGGEWRDGAEADEVLANAEGRWMSFCATNMTLVLLERKGLPEHLASMDSLETVVTLQSLICDLQDLGEDPQKKKGKKIKGTVQISAKNFGSWMSVTKLKTAGDTVNIAWRVRLDASNSNGIKVITPIRPILVLAHQHDLNETTLRLM</sequence>
<accession>A0A9P1CHB3</accession>
<organism evidence="2">
    <name type="scientific">Cladocopium goreaui</name>
    <dbReference type="NCBI Taxonomy" id="2562237"/>
    <lineage>
        <taxon>Eukaryota</taxon>
        <taxon>Sar</taxon>
        <taxon>Alveolata</taxon>
        <taxon>Dinophyceae</taxon>
        <taxon>Suessiales</taxon>
        <taxon>Symbiodiniaceae</taxon>
        <taxon>Cladocopium</taxon>
    </lineage>
</organism>
<feature type="region of interest" description="Disordered" evidence="1">
    <location>
        <begin position="1088"/>
        <end position="1113"/>
    </location>
</feature>
<evidence type="ECO:0000313" key="2">
    <source>
        <dbReference type="EMBL" id="CAI3991122.1"/>
    </source>
</evidence>
<feature type="compositionally biased region" description="Basic and acidic residues" evidence="1">
    <location>
        <begin position="800"/>
        <end position="809"/>
    </location>
</feature>
<keyword evidence="4" id="KW-1185">Reference proteome</keyword>
<dbReference type="EMBL" id="CAMXCT030001557">
    <property type="protein sequence ID" value="CAL4778434.1"/>
    <property type="molecule type" value="Genomic_DNA"/>
</dbReference>
<evidence type="ECO:0000313" key="3">
    <source>
        <dbReference type="EMBL" id="CAL4778434.1"/>
    </source>
</evidence>
<feature type="region of interest" description="Disordered" evidence="1">
    <location>
        <begin position="1"/>
        <end position="38"/>
    </location>
</feature>
<feature type="compositionally biased region" description="Polar residues" evidence="1">
    <location>
        <begin position="1088"/>
        <end position="1097"/>
    </location>
</feature>
<dbReference type="EMBL" id="CAMXCT020001557">
    <property type="protein sequence ID" value="CAL1144497.1"/>
    <property type="molecule type" value="Genomic_DNA"/>
</dbReference>
<protein>
    <submittedName>
        <fullName evidence="2">Uncharacterized protein</fullName>
    </submittedName>
</protein>
<name>A0A9P1CHB3_9DINO</name>
<proteinExistence type="predicted"/>
<feature type="compositionally biased region" description="Polar residues" evidence="1">
    <location>
        <begin position="27"/>
        <end position="38"/>
    </location>
</feature>
<evidence type="ECO:0000256" key="1">
    <source>
        <dbReference type="SAM" id="MobiDB-lite"/>
    </source>
</evidence>
<feature type="compositionally biased region" description="Basic and acidic residues" evidence="1">
    <location>
        <begin position="1098"/>
        <end position="1108"/>
    </location>
</feature>
<dbReference type="Proteomes" id="UP001152797">
    <property type="component" value="Unassembled WGS sequence"/>
</dbReference>
<evidence type="ECO:0000313" key="4">
    <source>
        <dbReference type="Proteomes" id="UP001152797"/>
    </source>
</evidence>
<gene>
    <name evidence="2" type="ORF">C1SCF055_LOCUS18053</name>
</gene>
<feature type="region of interest" description="Disordered" evidence="1">
    <location>
        <begin position="796"/>
        <end position="839"/>
    </location>
</feature>
<reference evidence="3 4" key="2">
    <citation type="submission" date="2024-05" db="EMBL/GenBank/DDBJ databases">
        <authorList>
            <person name="Chen Y."/>
            <person name="Shah S."/>
            <person name="Dougan E. K."/>
            <person name="Thang M."/>
            <person name="Chan C."/>
        </authorList>
    </citation>
    <scope>NUCLEOTIDE SEQUENCE [LARGE SCALE GENOMIC DNA]</scope>
</reference>
<dbReference type="EMBL" id="CAMXCT010001557">
    <property type="protein sequence ID" value="CAI3991122.1"/>
    <property type="molecule type" value="Genomic_DNA"/>
</dbReference>